<dbReference type="GO" id="GO:0016787">
    <property type="term" value="F:hydrolase activity"/>
    <property type="evidence" value="ECO:0007669"/>
    <property type="project" value="UniProtKB-KW"/>
</dbReference>
<sequence length="375" mass="39442">MTAGLRIGSVGLCFILWACGGASVPAPEEAGAAVLTEASALLPDAGSPWAPVSAMVTARAAQAGVTSMGIAVYDSLDRKVYEQMVGDFTPDQRVAVASSSKMVSGVVLFDVIRQGLLTLDSTTGQVLGWTGDKANITLRHLLSFTSGLEPSNPCTSRVTFTLAECVAQIATIPVRAPPGTRFDYGSVHLQVAARMAEVVTGRTWNTLFAQTLATPLGLPADVTYYTAPTQILGTTNPLVAGGLRASMNEYAKLLALVYHRGRYAGLEKGTLGLFVAQTREPYPSVIVGNSPMADLGYPYRYGLTAWLECTTPATGCSSISSPGAFGWTPWMERDAGYYAILGMQLSGADVSGGVVAFSVDLERDLKPLIRTALGN</sequence>
<dbReference type="SUPFAM" id="SSF56601">
    <property type="entry name" value="beta-lactamase/transpeptidase-like"/>
    <property type="match status" value="1"/>
</dbReference>
<keyword evidence="1" id="KW-0732">Signal</keyword>
<dbReference type="Proteomes" id="UP000272888">
    <property type="component" value="Unassembled WGS sequence"/>
</dbReference>
<dbReference type="InterPro" id="IPR012338">
    <property type="entry name" value="Beta-lactam/transpept-like"/>
</dbReference>
<evidence type="ECO:0000259" key="2">
    <source>
        <dbReference type="Pfam" id="PF00144"/>
    </source>
</evidence>
<evidence type="ECO:0000313" key="4">
    <source>
        <dbReference type="Proteomes" id="UP000272888"/>
    </source>
</evidence>
<feature type="chain" id="PRO_5017213510" evidence="1">
    <location>
        <begin position="19"/>
        <end position="375"/>
    </location>
</feature>
<dbReference type="InterPro" id="IPR050789">
    <property type="entry name" value="Diverse_Enzym_Activities"/>
</dbReference>
<dbReference type="InterPro" id="IPR001466">
    <property type="entry name" value="Beta-lactam-related"/>
</dbReference>
<dbReference type="Gene3D" id="3.40.710.10">
    <property type="entry name" value="DD-peptidase/beta-lactamase superfamily"/>
    <property type="match status" value="1"/>
</dbReference>
<dbReference type="RefSeq" id="WP_120645710.1">
    <property type="nucleotide sequence ID" value="NZ_RAWB01000281.1"/>
</dbReference>
<proteinExistence type="predicted"/>
<dbReference type="PANTHER" id="PTHR43283">
    <property type="entry name" value="BETA-LACTAMASE-RELATED"/>
    <property type="match status" value="1"/>
</dbReference>
<feature type="signal peptide" evidence="1">
    <location>
        <begin position="1"/>
        <end position="18"/>
    </location>
</feature>
<accession>A0A3A8PEP6</accession>
<protein>
    <submittedName>
        <fullName evidence="3">Class A beta-lactamase-related serine hydrolase</fullName>
    </submittedName>
</protein>
<comment type="caution">
    <text evidence="3">The sequence shown here is derived from an EMBL/GenBank/DDBJ whole genome shotgun (WGS) entry which is preliminary data.</text>
</comment>
<gene>
    <name evidence="3" type="ORF">D7V93_24515</name>
</gene>
<dbReference type="EMBL" id="RAWB01000281">
    <property type="protein sequence ID" value="RKH54857.1"/>
    <property type="molecule type" value="Genomic_DNA"/>
</dbReference>
<keyword evidence="3" id="KW-0378">Hydrolase</keyword>
<name>A0A3A8PEP6_9BACT</name>
<organism evidence="3 4">
    <name type="scientific">Corallococcus llansteffanensis</name>
    <dbReference type="NCBI Taxonomy" id="2316731"/>
    <lineage>
        <taxon>Bacteria</taxon>
        <taxon>Pseudomonadati</taxon>
        <taxon>Myxococcota</taxon>
        <taxon>Myxococcia</taxon>
        <taxon>Myxococcales</taxon>
        <taxon>Cystobacterineae</taxon>
        <taxon>Myxococcaceae</taxon>
        <taxon>Corallococcus</taxon>
    </lineage>
</organism>
<evidence type="ECO:0000313" key="3">
    <source>
        <dbReference type="EMBL" id="RKH54857.1"/>
    </source>
</evidence>
<evidence type="ECO:0000256" key="1">
    <source>
        <dbReference type="SAM" id="SignalP"/>
    </source>
</evidence>
<feature type="domain" description="Beta-lactamase-related" evidence="2">
    <location>
        <begin position="54"/>
        <end position="328"/>
    </location>
</feature>
<dbReference type="AlphaFoldDB" id="A0A3A8PEP6"/>
<dbReference type="Pfam" id="PF00144">
    <property type="entry name" value="Beta-lactamase"/>
    <property type="match status" value="1"/>
</dbReference>
<reference evidence="4" key="1">
    <citation type="submission" date="2018-09" db="EMBL/GenBank/DDBJ databases">
        <authorList>
            <person name="Livingstone P.G."/>
            <person name="Whitworth D.E."/>
        </authorList>
    </citation>
    <scope>NUCLEOTIDE SEQUENCE [LARGE SCALE GENOMIC DNA]</scope>
    <source>
        <strain evidence="4">CA051B</strain>
    </source>
</reference>
<keyword evidence="4" id="KW-1185">Reference proteome</keyword>